<dbReference type="InterPro" id="IPR017873">
    <property type="entry name" value="Cys-rich_GLG1_repeat_euk"/>
</dbReference>
<dbReference type="STRING" id="10195.A0A3M7SZM9"/>
<keyword evidence="16" id="KW-1185">Reference proteome</keyword>
<evidence type="ECO:0000256" key="11">
    <source>
        <dbReference type="ARBA" id="ARBA00023180"/>
    </source>
</evidence>
<dbReference type="InterPro" id="IPR039728">
    <property type="entry name" value="GLG1"/>
</dbReference>
<dbReference type="FunFam" id="3.40.50.1820:FF:000107">
    <property type="entry name" value="Palmitoyl-protein thioesterase 1"/>
    <property type="match status" value="1"/>
</dbReference>
<feature type="repeat" description="Cys-rich GLG1" evidence="13">
    <location>
        <begin position="458"/>
        <end position="518"/>
    </location>
</feature>
<evidence type="ECO:0000256" key="1">
    <source>
        <dbReference type="ARBA" id="ARBA00004479"/>
    </source>
</evidence>
<sequence length="1369" mass="157211">MGDNCCGKHSLKYIKNEIEKAIPGIYVYSIRIGSSSFEDTLNGFWYNVNSKIDYVCHKLKKDHLLEKGYNAIGFSQGAQFLRALAQRCDEPRMKNLVSLGGQHQGVYGIPNCETGIFCHLIMKLVNYFVYWNIIQKNSVQASYWHDPFDDISYRQKNHFLADINQERYFNLKYKENLMRLEKLILVKFDQDEMVHPIESEWFGFYEKNNVSKVFTMEDSVLYANDTLGLKTLDQKGKIVKLSYPGKHLKMKTIHIVAIVLLIYFYQVQSQNLNDRPQAVVNRIPKSSVHQSDECQSDINRLCLSDNSSPKKILTNIQVLQCIYNNVPDYNSIDKKCQNLLYEVKKNLTINLKLDSSALDICKEDLTKLTECKSAVDENGHLTSCLIDNRDNITSSNCQEFVKTISALVFSDYRLIYKFVAHCDNDIKKFSCGRLEKDQDDSPTQQGKTIQCLTLKLNQLETECRKQIFRISELQSNDFHLDRPLYFACRDDREKLCQRILSGDGRVLDCLLRNKFNELMSKECRNQLTRRQQIISEDFRIDRKLFIACRRDIIENNCRDELRSNSSISVKLSSVILCLEGVSRNGEKIDSNCRARIIEHRKSLMSDYQLSPDIVKKCENEVKVYCGGGIERGGKTLACLLKNGKNSLTKKSENSEFSSGCIAELRSLIKVADASEDISIDPDLQEACQSLLENQCKNVRPGEGRVISCLLSYLNKPQMSDDCEERLLDIQFFVSRDWKLTPSLFKACKDDAAKYCNANSKWNDWTTNVENGPLVLPCLFHLIHDDEDNESQEQSQESKTERPKVSKECQIQVKKVMNYRAESIDLLPEIQNQCSNDLAAYCSQINLKNSGEELICLQKILNKLEDDCRNTIFKFSRAQNEDISLDKILMKACLPLIEEKCSSKKDQKGELLDCLIKQKNNPKIDEKCRIGIEHHQLLNMQNVRLNFKFVKECKQEINDHCKSLKSKLEVVHCLSEIILNDTLLEDQHRIKESCRTQLRFELIQLNENIKLDPKLDEVCRNDVEQFCKSVTPGKGRVLECLRSNFKELSDGCRKKVSSRNKINVIEQKSDYSLQYLCKSTIEKFCSTDGGEDVLSCLRKNLIKSGFDLACRNVVINRVMTQNSDIRLNPALWKGCKKDVVNSCNYVFTSSKINEDALKGRVIKCLKRQFIKDNLSQVCSLQIEEIMREAANIDYRLDPLLVEGCLTEIESFCSGSSNDKKEDCLRLAFQRGSIQRGTTCFEEVRRIIIEGAADVFVDHELSQACSIDLNRLCSHIAPGSAQQLKCLLSHKEGKERISALCAEKLDSRQELWNLAEVPDSMKGFKDLAQYINKSEHRSYFLFSFFIIISAVFALGCVCRPSASQYRHSKLK</sequence>
<dbReference type="Pfam" id="PF00839">
    <property type="entry name" value="Cys_rich_FGFR"/>
    <property type="match status" value="15"/>
</dbReference>
<reference evidence="15 16" key="1">
    <citation type="journal article" date="2018" name="Sci. Rep.">
        <title>Genomic signatures of local adaptation to the degree of environmental predictability in rotifers.</title>
        <authorList>
            <person name="Franch-Gras L."/>
            <person name="Hahn C."/>
            <person name="Garcia-Roger E.M."/>
            <person name="Carmona M.J."/>
            <person name="Serra M."/>
            <person name="Gomez A."/>
        </authorList>
    </citation>
    <scope>NUCLEOTIDE SEQUENCE [LARGE SCALE GENOMIC DNA]</scope>
    <source>
        <strain evidence="15">HYR1</strain>
    </source>
</reference>
<accession>A0A3M7SZM9</accession>
<protein>
    <recommendedName>
        <fullName evidence="4">Palmitoyl-protein thioesterase 1</fullName>
        <ecNumber evidence="3">3.1.2.22</ecNumber>
    </recommendedName>
    <alternativeName>
        <fullName evidence="12">Palmitoyl-protein hydrolase 1</fullName>
    </alternativeName>
</protein>
<dbReference type="InterPro" id="IPR001893">
    <property type="entry name" value="Cys-rich_GLG1_repeat"/>
</dbReference>
<dbReference type="Pfam" id="PF02089">
    <property type="entry name" value="Palm_thioest"/>
    <property type="match status" value="1"/>
</dbReference>
<keyword evidence="9 14" id="KW-1133">Transmembrane helix</keyword>
<dbReference type="OrthoDB" id="2015434at2759"/>
<feature type="repeat" description="Cys-rich GLG1" evidence="13">
    <location>
        <begin position="655"/>
        <end position="717"/>
    </location>
</feature>
<name>A0A3M7SZM9_BRAPC</name>
<evidence type="ECO:0000256" key="12">
    <source>
        <dbReference type="ARBA" id="ARBA00031934"/>
    </source>
</evidence>
<gene>
    <name evidence="15" type="ORF">BpHYR1_001688</name>
</gene>
<evidence type="ECO:0000256" key="10">
    <source>
        <dbReference type="ARBA" id="ARBA00023136"/>
    </source>
</evidence>
<proteinExistence type="inferred from homology"/>
<dbReference type="InterPro" id="IPR029058">
    <property type="entry name" value="AB_hydrolase_fold"/>
</dbReference>
<keyword evidence="11" id="KW-0325">Glycoprotein</keyword>
<dbReference type="InterPro" id="IPR002472">
    <property type="entry name" value="Palm_thioest"/>
</dbReference>
<comment type="subcellular location">
    <subcellularLocation>
        <location evidence="1">Membrane</location>
        <topology evidence="1">Single-pass type I membrane protein</topology>
    </subcellularLocation>
</comment>
<feature type="repeat" description="Cys-rich GLG1" evidence="13">
    <location>
        <begin position="1233"/>
        <end position="1293"/>
    </location>
</feature>
<dbReference type="SUPFAM" id="SSF53474">
    <property type="entry name" value="alpha/beta-Hydrolases"/>
    <property type="match status" value="1"/>
</dbReference>
<feature type="repeat" description="Cys-rich GLG1" evidence="13">
    <location>
        <begin position="862"/>
        <end position="922"/>
    </location>
</feature>
<dbReference type="GO" id="GO:0017134">
    <property type="term" value="F:fibroblast growth factor binding"/>
    <property type="evidence" value="ECO:0007669"/>
    <property type="project" value="TreeGrafter"/>
</dbReference>
<keyword evidence="7" id="KW-0677">Repeat</keyword>
<feature type="repeat" description="Cys-rich GLG1" evidence="13">
    <location>
        <begin position="988"/>
        <end position="1048"/>
    </location>
</feature>
<keyword evidence="8" id="KW-0378">Hydrolase</keyword>
<dbReference type="PRINTS" id="PR00414">
    <property type="entry name" value="PPTHIESTRASE"/>
</dbReference>
<evidence type="ECO:0000256" key="6">
    <source>
        <dbReference type="ARBA" id="ARBA00022729"/>
    </source>
</evidence>
<dbReference type="GO" id="GO:0008474">
    <property type="term" value="F:palmitoyl-(protein) hydrolase activity"/>
    <property type="evidence" value="ECO:0007669"/>
    <property type="project" value="UniProtKB-EC"/>
</dbReference>
<dbReference type="EMBL" id="REGN01000526">
    <property type="protein sequence ID" value="RNA41263.1"/>
    <property type="molecule type" value="Genomic_DNA"/>
</dbReference>
<organism evidence="15 16">
    <name type="scientific">Brachionus plicatilis</name>
    <name type="common">Marine rotifer</name>
    <name type="synonym">Brachionus muelleri</name>
    <dbReference type="NCBI Taxonomy" id="10195"/>
    <lineage>
        <taxon>Eukaryota</taxon>
        <taxon>Metazoa</taxon>
        <taxon>Spiralia</taxon>
        <taxon>Gnathifera</taxon>
        <taxon>Rotifera</taxon>
        <taxon>Eurotatoria</taxon>
        <taxon>Monogononta</taxon>
        <taxon>Pseudotrocha</taxon>
        <taxon>Ploima</taxon>
        <taxon>Brachionidae</taxon>
        <taxon>Brachionus</taxon>
    </lineage>
</organism>
<dbReference type="Proteomes" id="UP000276133">
    <property type="component" value="Unassembled WGS sequence"/>
</dbReference>
<evidence type="ECO:0000256" key="5">
    <source>
        <dbReference type="ARBA" id="ARBA00022692"/>
    </source>
</evidence>
<dbReference type="GO" id="GO:0000139">
    <property type="term" value="C:Golgi membrane"/>
    <property type="evidence" value="ECO:0007669"/>
    <property type="project" value="InterPro"/>
</dbReference>
<evidence type="ECO:0000256" key="9">
    <source>
        <dbReference type="ARBA" id="ARBA00022989"/>
    </source>
</evidence>
<dbReference type="EC" id="3.1.2.22" evidence="3"/>
<evidence type="ECO:0000256" key="8">
    <source>
        <dbReference type="ARBA" id="ARBA00022801"/>
    </source>
</evidence>
<dbReference type="PANTHER" id="PTHR11884">
    <property type="entry name" value="SELECTIN LIGAND RELATED"/>
    <property type="match status" value="1"/>
</dbReference>
<comment type="caution">
    <text evidence="15">The sequence shown here is derived from an EMBL/GenBank/DDBJ whole genome shotgun (WGS) entry which is preliminary data.</text>
</comment>
<feature type="transmembrane region" description="Helical" evidence="14">
    <location>
        <begin position="1337"/>
        <end position="1360"/>
    </location>
</feature>
<evidence type="ECO:0000313" key="16">
    <source>
        <dbReference type="Proteomes" id="UP000276133"/>
    </source>
</evidence>
<dbReference type="PROSITE" id="PS51289">
    <property type="entry name" value="GLG1_C_RICH"/>
    <property type="match status" value="6"/>
</dbReference>
<evidence type="ECO:0000256" key="14">
    <source>
        <dbReference type="SAM" id="Phobius"/>
    </source>
</evidence>
<evidence type="ECO:0000256" key="3">
    <source>
        <dbReference type="ARBA" id="ARBA00012423"/>
    </source>
</evidence>
<evidence type="ECO:0000256" key="7">
    <source>
        <dbReference type="ARBA" id="ARBA00022737"/>
    </source>
</evidence>
<dbReference type="Gene3D" id="3.40.50.1820">
    <property type="entry name" value="alpha/beta hydrolase"/>
    <property type="match status" value="1"/>
</dbReference>
<evidence type="ECO:0000256" key="13">
    <source>
        <dbReference type="PROSITE-ProRule" id="PRU00622"/>
    </source>
</evidence>
<evidence type="ECO:0000256" key="2">
    <source>
        <dbReference type="ARBA" id="ARBA00010758"/>
    </source>
</evidence>
<evidence type="ECO:0000313" key="15">
    <source>
        <dbReference type="EMBL" id="RNA41263.1"/>
    </source>
</evidence>
<feature type="repeat" description="Cys-rich GLG1" evidence="13">
    <location>
        <begin position="587"/>
        <end position="647"/>
    </location>
</feature>
<keyword evidence="5 14" id="KW-0812">Transmembrane</keyword>
<dbReference type="PANTHER" id="PTHR11884:SF1">
    <property type="entry name" value="GOLGI APPARATUS PROTEIN 1"/>
    <property type="match status" value="1"/>
</dbReference>
<comment type="similarity">
    <text evidence="2">Belongs to the palmitoyl-protein thioesterase family.</text>
</comment>
<keyword evidence="6" id="KW-0732">Signal</keyword>
<evidence type="ECO:0000256" key="4">
    <source>
        <dbReference type="ARBA" id="ARBA00014212"/>
    </source>
</evidence>
<keyword evidence="10 14" id="KW-0472">Membrane</keyword>